<evidence type="ECO:0008006" key="3">
    <source>
        <dbReference type="Google" id="ProtNLM"/>
    </source>
</evidence>
<evidence type="ECO:0000313" key="1">
    <source>
        <dbReference type="EMBL" id="MBE4906444.1"/>
    </source>
</evidence>
<accession>A0ABR9QD57</accession>
<dbReference type="Proteomes" id="UP001516662">
    <property type="component" value="Unassembled WGS sequence"/>
</dbReference>
<protein>
    <recommendedName>
        <fullName evidence="3">PD-(D/E)XK endonuclease-like domain-containing protein</fullName>
    </recommendedName>
</protein>
<proteinExistence type="predicted"/>
<keyword evidence="2" id="KW-1185">Reference proteome</keyword>
<dbReference type="RefSeq" id="WP_193533966.1">
    <property type="nucleotide sequence ID" value="NZ_JADCLJ010000001.1"/>
</dbReference>
<organism evidence="1 2">
    <name type="scientific">Litchfieldia luteola</name>
    <dbReference type="NCBI Taxonomy" id="682179"/>
    <lineage>
        <taxon>Bacteria</taxon>
        <taxon>Bacillati</taxon>
        <taxon>Bacillota</taxon>
        <taxon>Bacilli</taxon>
        <taxon>Bacillales</taxon>
        <taxon>Bacillaceae</taxon>
        <taxon>Litchfieldia</taxon>
    </lineage>
</organism>
<name>A0ABR9QD57_9BACI</name>
<comment type="caution">
    <text evidence="1">The sequence shown here is derived from an EMBL/GenBank/DDBJ whole genome shotgun (WGS) entry which is preliminary data.</text>
</comment>
<reference evidence="1 2" key="1">
    <citation type="submission" date="2020-10" db="EMBL/GenBank/DDBJ databases">
        <title>Bacillus sp. HD4P25, an endophyte from a halophyte.</title>
        <authorList>
            <person name="Sun J.-Q."/>
        </authorList>
    </citation>
    <scope>NUCLEOTIDE SEQUENCE [LARGE SCALE GENOMIC DNA]</scope>
    <source>
        <strain evidence="1 2">YIM 93174</strain>
    </source>
</reference>
<evidence type="ECO:0000313" key="2">
    <source>
        <dbReference type="Proteomes" id="UP001516662"/>
    </source>
</evidence>
<sequence>MTINKQFQISIQTMTDYHLESFIKCPYRFYYQHVLSVNTRKIKWRQAVQFIINQVVHKFYQLTVEEQHKLSALRLIESQWSMINSSIFDSKYHYYQVLAQTTDHLLQLLTAKDTQVPPIFLYEKLSTYIEELETQLSLTLDVTEWSEKSFTIKKFLLEADEEMIHLYNHLIVVFSYKAFGKLPEKIEVVTLLKGETFTYSPTVNDLVQGIMYLKYMKKVLLDPTDYERKSSIKECNSCPFVQECEKSTGDSPELDLLH</sequence>
<gene>
    <name evidence="1" type="ORF">IMZ08_00040</name>
</gene>
<dbReference type="EMBL" id="JADCLJ010000001">
    <property type="protein sequence ID" value="MBE4906444.1"/>
    <property type="molecule type" value="Genomic_DNA"/>
</dbReference>